<evidence type="ECO:0000313" key="17">
    <source>
        <dbReference type="EMBL" id="CAB4821633.1"/>
    </source>
</evidence>
<protein>
    <submittedName>
        <fullName evidence="18">Unannotated protein</fullName>
    </submittedName>
</protein>
<keyword evidence="3" id="KW-0285">Flavoprotein</keyword>
<evidence type="ECO:0000256" key="2">
    <source>
        <dbReference type="ARBA" id="ARBA00004141"/>
    </source>
</evidence>
<dbReference type="PRINTS" id="PR00409">
    <property type="entry name" value="PHDIOXRDTASE"/>
</dbReference>
<dbReference type="PANTHER" id="PTHR47354:SF8">
    <property type="entry name" value="1,2-PHENYLACETYL-COA EPOXIDASE, SUBUNIT E"/>
    <property type="match status" value="1"/>
</dbReference>
<dbReference type="Pfam" id="PF01794">
    <property type="entry name" value="Ferric_reduct"/>
    <property type="match status" value="1"/>
</dbReference>
<comment type="cofactor">
    <cofactor evidence="1">
        <name>FAD</name>
        <dbReference type="ChEBI" id="CHEBI:57692"/>
    </cofactor>
</comment>
<evidence type="ECO:0000313" key="19">
    <source>
        <dbReference type="EMBL" id="CAB4967092.1"/>
    </source>
</evidence>
<proteinExistence type="predicted"/>
<evidence type="ECO:0000313" key="16">
    <source>
        <dbReference type="EMBL" id="CAB4717515.1"/>
    </source>
</evidence>
<evidence type="ECO:0000256" key="11">
    <source>
        <dbReference type="ARBA" id="ARBA00023014"/>
    </source>
</evidence>
<dbReference type="Gene3D" id="2.40.30.10">
    <property type="entry name" value="Translation factors"/>
    <property type="match status" value="1"/>
</dbReference>
<feature type="transmembrane region" description="Helical" evidence="13">
    <location>
        <begin position="43"/>
        <end position="69"/>
    </location>
</feature>
<evidence type="ECO:0000313" key="15">
    <source>
        <dbReference type="EMBL" id="CAB4670876.1"/>
    </source>
</evidence>
<keyword evidence="5" id="KW-0001">2Fe-2S</keyword>
<dbReference type="CDD" id="cd06198">
    <property type="entry name" value="FNR_like_3"/>
    <property type="match status" value="1"/>
</dbReference>
<dbReference type="EMBL" id="CAEZXD010000005">
    <property type="protein sequence ID" value="CAB4670876.1"/>
    <property type="molecule type" value="Genomic_DNA"/>
</dbReference>
<dbReference type="GO" id="GO:0046872">
    <property type="term" value="F:metal ion binding"/>
    <property type="evidence" value="ECO:0007669"/>
    <property type="project" value="UniProtKB-KW"/>
</dbReference>
<dbReference type="EMBL" id="CAEZYD010000022">
    <property type="protein sequence ID" value="CAB4717515.1"/>
    <property type="molecule type" value="Genomic_DNA"/>
</dbReference>
<feature type="transmembrane region" description="Helical" evidence="13">
    <location>
        <begin position="12"/>
        <end position="31"/>
    </location>
</feature>
<dbReference type="InterPro" id="IPR039261">
    <property type="entry name" value="FNR_nucleotide-bd"/>
</dbReference>
<dbReference type="PROSITE" id="PS51384">
    <property type="entry name" value="FAD_FR"/>
    <property type="match status" value="1"/>
</dbReference>
<feature type="transmembrane region" description="Helical" evidence="13">
    <location>
        <begin position="194"/>
        <end position="214"/>
    </location>
</feature>
<keyword evidence="4 13" id="KW-0812">Transmembrane</keyword>
<evidence type="ECO:0000256" key="6">
    <source>
        <dbReference type="ARBA" id="ARBA00022723"/>
    </source>
</evidence>
<dbReference type="GO" id="GO:0050660">
    <property type="term" value="F:flavin adenine dinucleotide binding"/>
    <property type="evidence" value="ECO:0007669"/>
    <property type="project" value="TreeGrafter"/>
</dbReference>
<feature type="domain" description="FAD-binding FR-type" evidence="14">
    <location>
        <begin position="219"/>
        <end position="319"/>
    </location>
</feature>
<keyword evidence="6" id="KW-0479">Metal-binding</keyword>
<feature type="transmembrane region" description="Helical" evidence="13">
    <location>
        <begin position="130"/>
        <end position="149"/>
    </location>
</feature>
<dbReference type="EMBL" id="CAFAAZ010000006">
    <property type="protein sequence ID" value="CAB4821633.1"/>
    <property type="molecule type" value="Genomic_DNA"/>
</dbReference>
<dbReference type="PANTHER" id="PTHR47354">
    <property type="entry name" value="NADH OXIDOREDUCTASE HCR"/>
    <property type="match status" value="1"/>
</dbReference>
<dbReference type="InterPro" id="IPR001433">
    <property type="entry name" value="OxRdtase_FAD/NAD-bd"/>
</dbReference>
<dbReference type="GO" id="GO:0016491">
    <property type="term" value="F:oxidoreductase activity"/>
    <property type="evidence" value="ECO:0007669"/>
    <property type="project" value="UniProtKB-KW"/>
</dbReference>
<gene>
    <name evidence="15" type="ORF">UFOPK2343_00371</name>
    <name evidence="16" type="ORF">UFOPK2652_01195</name>
    <name evidence="17" type="ORF">UFOPK3128_00838</name>
    <name evidence="18" type="ORF">UFOPK3511_01044</name>
    <name evidence="19" type="ORF">UFOPK3880_01091</name>
    <name evidence="20" type="ORF">UFOPK4146_00016</name>
</gene>
<comment type="subcellular location">
    <subcellularLocation>
        <location evidence="2">Membrane</location>
        <topology evidence="2">Multi-pass membrane protein</topology>
    </subcellularLocation>
</comment>
<dbReference type="InterPro" id="IPR013130">
    <property type="entry name" value="Fe3_Rdtase_TM_dom"/>
</dbReference>
<keyword evidence="12 13" id="KW-0472">Membrane</keyword>
<evidence type="ECO:0000256" key="7">
    <source>
        <dbReference type="ARBA" id="ARBA00022827"/>
    </source>
</evidence>
<accession>A0A6J7G1D2</accession>
<dbReference type="EMBL" id="CAFBNU010000013">
    <property type="protein sequence ID" value="CAB4967092.1"/>
    <property type="molecule type" value="Genomic_DNA"/>
</dbReference>
<evidence type="ECO:0000256" key="9">
    <source>
        <dbReference type="ARBA" id="ARBA00023002"/>
    </source>
</evidence>
<evidence type="ECO:0000313" key="20">
    <source>
        <dbReference type="EMBL" id="CAB5017158.1"/>
    </source>
</evidence>
<evidence type="ECO:0000259" key="14">
    <source>
        <dbReference type="PROSITE" id="PS51384"/>
    </source>
</evidence>
<keyword evidence="10" id="KW-0408">Iron</keyword>
<sequence>MSSQTIGRRAGADWASIVLGLGLGLTIAIYVETTTRSDWNSFYAGVTSVSRICAMVGSYLALVGLVLVSRISWVETSVGHDRLVIWHRKLGPYSLYLITFHVLFVILGYAGVDQVPLAVELWRMVLRFPWMLPALIAFIFFAMAGVTSYKKARAKMSYETWWTIHLYTYLAIALSFMHQILTGPMFIGHPLNKAYWEFLYIYAAAIIIIWRFVIPTGRSLRHNLKVEEIVNEGPGVTSIIMKGRKLDELKAQGGQFFGWRFMQAGQWWISHPYSLSAAPTNKYMRVTVKELGDHSKMVKRLKRGTRVFFEGPYGTFVAATATKGHIVLVGGGVGITPLRALLEEFDGSKQIDVLFRASKEEELVLRKELDELADARGARVHYLVGSRKMHTMDARYISKFVPRFADSDVYVCGPTPLVEAVREACKDAGIPKNRFHDEAFEFHAVWEKK</sequence>
<dbReference type="SUPFAM" id="SSF63380">
    <property type="entry name" value="Riboflavin synthase domain-like"/>
    <property type="match status" value="1"/>
</dbReference>
<dbReference type="GO" id="GO:0051537">
    <property type="term" value="F:2 iron, 2 sulfur cluster binding"/>
    <property type="evidence" value="ECO:0007669"/>
    <property type="project" value="UniProtKB-KW"/>
</dbReference>
<dbReference type="InterPro" id="IPR013112">
    <property type="entry name" value="FAD-bd_8"/>
</dbReference>
<dbReference type="Pfam" id="PF08022">
    <property type="entry name" value="FAD_binding_8"/>
    <property type="match status" value="1"/>
</dbReference>
<name>A0A6J7G1D2_9ZZZZ</name>
<evidence type="ECO:0000313" key="18">
    <source>
        <dbReference type="EMBL" id="CAB4901106.1"/>
    </source>
</evidence>
<dbReference type="Pfam" id="PF00175">
    <property type="entry name" value="NAD_binding_1"/>
    <property type="match status" value="1"/>
</dbReference>
<dbReference type="InterPro" id="IPR017938">
    <property type="entry name" value="Riboflavin_synthase-like_b-brl"/>
</dbReference>
<evidence type="ECO:0000256" key="1">
    <source>
        <dbReference type="ARBA" id="ARBA00001974"/>
    </source>
</evidence>
<dbReference type="AlphaFoldDB" id="A0A6J7G1D2"/>
<organism evidence="18">
    <name type="scientific">freshwater metagenome</name>
    <dbReference type="NCBI Taxonomy" id="449393"/>
    <lineage>
        <taxon>unclassified sequences</taxon>
        <taxon>metagenomes</taxon>
        <taxon>ecological metagenomes</taxon>
    </lineage>
</organism>
<dbReference type="EMBL" id="CAFBMA010000013">
    <property type="protein sequence ID" value="CAB4901106.1"/>
    <property type="molecule type" value="Genomic_DNA"/>
</dbReference>
<evidence type="ECO:0000256" key="4">
    <source>
        <dbReference type="ARBA" id="ARBA00022692"/>
    </source>
</evidence>
<keyword evidence="8 13" id="KW-1133">Transmembrane helix</keyword>
<evidence type="ECO:0000256" key="5">
    <source>
        <dbReference type="ARBA" id="ARBA00022714"/>
    </source>
</evidence>
<dbReference type="EMBL" id="CAFBPT010000001">
    <property type="protein sequence ID" value="CAB5017158.1"/>
    <property type="molecule type" value="Genomic_DNA"/>
</dbReference>
<evidence type="ECO:0000256" key="8">
    <source>
        <dbReference type="ARBA" id="ARBA00022989"/>
    </source>
</evidence>
<reference evidence="18" key="1">
    <citation type="submission" date="2020-05" db="EMBL/GenBank/DDBJ databases">
        <authorList>
            <person name="Chiriac C."/>
            <person name="Salcher M."/>
            <person name="Ghai R."/>
            <person name="Kavagutti S V."/>
        </authorList>
    </citation>
    <scope>NUCLEOTIDE SEQUENCE</scope>
</reference>
<dbReference type="GO" id="GO:0016020">
    <property type="term" value="C:membrane"/>
    <property type="evidence" value="ECO:0007669"/>
    <property type="project" value="UniProtKB-SubCell"/>
</dbReference>
<keyword evidence="9" id="KW-0560">Oxidoreductase</keyword>
<keyword evidence="7" id="KW-0274">FAD</keyword>
<feature type="transmembrane region" description="Helical" evidence="13">
    <location>
        <begin position="90"/>
        <end position="110"/>
    </location>
</feature>
<dbReference type="SUPFAM" id="SSF52343">
    <property type="entry name" value="Ferredoxin reductase-like, C-terminal NADP-linked domain"/>
    <property type="match status" value="1"/>
</dbReference>
<feature type="transmembrane region" description="Helical" evidence="13">
    <location>
        <begin position="161"/>
        <end position="182"/>
    </location>
</feature>
<dbReference type="Gene3D" id="3.40.50.80">
    <property type="entry name" value="Nucleotide-binding domain of ferredoxin-NADP reductase (FNR) module"/>
    <property type="match status" value="1"/>
</dbReference>
<evidence type="ECO:0000256" key="10">
    <source>
        <dbReference type="ARBA" id="ARBA00023004"/>
    </source>
</evidence>
<evidence type="ECO:0000256" key="3">
    <source>
        <dbReference type="ARBA" id="ARBA00022630"/>
    </source>
</evidence>
<keyword evidence="11" id="KW-0411">Iron-sulfur</keyword>
<dbReference type="InterPro" id="IPR017927">
    <property type="entry name" value="FAD-bd_FR_type"/>
</dbReference>
<evidence type="ECO:0000256" key="13">
    <source>
        <dbReference type="SAM" id="Phobius"/>
    </source>
</evidence>
<evidence type="ECO:0000256" key="12">
    <source>
        <dbReference type="ARBA" id="ARBA00023136"/>
    </source>
</evidence>
<dbReference type="InterPro" id="IPR050415">
    <property type="entry name" value="MRET"/>
</dbReference>